<protein>
    <submittedName>
        <fullName evidence="2">Replication factor C large subunit</fullName>
    </submittedName>
</protein>
<feature type="compositionally biased region" description="Low complexity" evidence="1">
    <location>
        <begin position="67"/>
        <end position="78"/>
    </location>
</feature>
<evidence type="ECO:0000313" key="2">
    <source>
        <dbReference type="EMBL" id="KAK3912294.1"/>
    </source>
</evidence>
<organism evidence="2 3">
    <name type="scientific">Frankliniella fusca</name>
    <dbReference type="NCBI Taxonomy" id="407009"/>
    <lineage>
        <taxon>Eukaryota</taxon>
        <taxon>Metazoa</taxon>
        <taxon>Ecdysozoa</taxon>
        <taxon>Arthropoda</taxon>
        <taxon>Hexapoda</taxon>
        <taxon>Insecta</taxon>
        <taxon>Pterygota</taxon>
        <taxon>Neoptera</taxon>
        <taxon>Paraneoptera</taxon>
        <taxon>Thysanoptera</taxon>
        <taxon>Terebrantia</taxon>
        <taxon>Thripoidea</taxon>
        <taxon>Thripidae</taxon>
        <taxon>Frankliniella</taxon>
    </lineage>
</organism>
<feature type="compositionally biased region" description="Basic residues" evidence="1">
    <location>
        <begin position="139"/>
        <end position="154"/>
    </location>
</feature>
<accession>A0AAE1H0H6</accession>
<feature type="compositionally biased region" description="Basic and acidic residues" evidence="1">
    <location>
        <begin position="111"/>
        <end position="127"/>
    </location>
</feature>
<sequence>MDDDQQDAEGSDGGRVVHWRRGQLRLRRQKRHDVASAARVVEEAVNVLGAAQRRRATPKTPAGAGAGAAAGVQGQGQAPQDMETLSLSRRARFRRGAVLTAALSGALPSHTDTRSDGGVHENGHASDDATVDSELGKAGLKKKKKRKLGLPKRVKRVLSATAAISQKSSDRPR</sequence>
<name>A0AAE1H0H6_9NEOP</name>
<feature type="region of interest" description="Disordered" evidence="1">
    <location>
        <begin position="51"/>
        <end position="85"/>
    </location>
</feature>
<dbReference type="EMBL" id="JAHWGI010000292">
    <property type="protein sequence ID" value="KAK3912294.1"/>
    <property type="molecule type" value="Genomic_DNA"/>
</dbReference>
<evidence type="ECO:0000313" key="3">
    <source>
        <dbReference type="Proteomes" id="UP001219518"/>
    </source>
</evidence>
<feature type="compositionally biased region" description="Acidic residues" evidence="1">
    <location>
        <begin position="1"/>
        <end position="10"/>
    </location>
</feature>
<dbReference type="AlphaFoldDB" id="A0AAE1H0H6"/>
<dbReference type="Proteomes" id="UP001219518">
    <property type="component" value="Unassembled WGS sequence"/>
</dbReference>
<comment type="caution">
    <text evidence="2">The sequence shown here is derived from an EMBL/GenBank/DDBJ whole genome shotgun (WGS) entry which is preliminary data.</text>
</comment>
<gene>
    <name evidence="2" type="ORF">KUF71_021864</name>
</gene>
<keyword evidence="3" id="KW-1185">Reference proteome</keyword>
<reference evidence="2" key="1">
    <citation type="submission" date="2021-07" db="EMBL/GenBank/DDBJ databases">
        <authorList>
            <person name="Catto M.A."/>
            <person name="Jacobson A."/>
            <person name="Kennedy G."/>
            <person name="Labadie P."/>
            <person name="Hunt B.G."/>
            <person name="Srinivasan R."/>
        </authorList>
    </citation>
    <scope>NUCLEOTIDE SEQUENCE</scope>
    <source>
        <strain evidence="2">PL_HMW_Pooled</strain>
        <tissue evidence="2">Head</tissue>
    </source>
</reference>
<reference evidence="2" key="2">
    <citation type="journal article" date="2023" name="BMC Genomics">
        <title>Pest status, molecular evolution, and epigenetic factors derived from the genome assembly of Frankliniella fusca, a thysanopteran phytovirus vector.</title>
        <authorList>
            <person name="Catto M.A."/>
            <person name="Labadie P.E."/>
            <person name="Jacobson A.L."/>
            <person name="Kennedy G.G."/>
            <person name="Srinivasan R."/>
            <person name="Hunt B.G."/>
        </authorList>
    </citation>
    <scope>NUCLEOTIDE SEQUENCE</scope>
    <source>
        <strain evidence="2">PL_HMW_Pooled</strain>
    </source>
</reference>
<feature type="region of interest" description="Disordered" evidence="1">
    <location>
        <begin position="1"/>
        <end position="20"/>
    </location>
</feature>
<proteinExistence type="predicted"/>
<evidence type="ECO:0000256" key="1">
    <source>
        <dbReference type="SAM" id="MobiDB-lite"/>
    </source>
</evidence>
<feature type="region of interest" description="Disordered" evidence="1">
    <location>
        <begin position="101"/>
        <end position="154"/>
    </location>
</feature>